<dbReference type="GO" id="GO:0004730">
    <property type="term" value="F:pseudouridylate synthase activity"/>
    <property type="evidence" value="ECO:0007669"/>
    <property type="project" value="InterPro"/>
</dbReference>
<dbReference type="AlphaFoldDB" id="A0A022VYS0"/>
<dbReference type="SUPFAM" id="SSF53613">
    <property type="entry name" value="Ribokinase-like"/>
    <property type="match status" value="1"/>
</dbReference>
<evidence type="ECO:0000313" key="7">
    <source>
        <dbReference type="EMBL" id="EZF51186.1"/>
    </source>
</evidence>
<keyword evidence="2" id="KW-0378">Hydrolase</keyword>
<dbReference type="HOGENOM" id="CLU_012201_3_0_1"/>
<dbReference type="CDD" id="cd01941">
    <property type="entry name" value="YeiC_kinase_like"/>
    <property type="match status" value="1"/>
</dbReference>
<reference evidence="7" key="1">
    <citation type="submission" date="2014-02" db="EMBL/GenBank/DDBJ databases">
        <title>The Genome Sequence of Trichophyton rubrum (morphotype fischeri) CBS 288.86.</title>
        <authorList>
            <consortium name="The Broad Institute Genomics Platform"/>
            <person name="Cuomo C.A."/>
            <person name="White T.C."/>
            <person name="Graser Y."/>
            <person name="Martinez-Rossi N."/>
            <person name="Heitman J."/>
            <person name="Young S.K."/>
            <person name="Zeng Q."/>
            <person name="Gargeya S."/>
            <person name="Abouelleil A."/>
            <person name="Alvarado L."/>
            <person name="Chapman S.B."/>
            <person name="Gainer-Dewar J."/>
            <person name="Goldberg J."/>
            <person name="Griggs A."/>
            <person name="Gujja S."/>
            <person name="Hansen M."/>
            <person name="Howarth C."/>
            <person name="Imamovic A."/>
            <person name="Larimer J."/>
            <person name="Martinez D."/>
            <person name="Murphy C."/>
            <person name="Pearson M.D."/>
            <person name="Persinoti G."/>
            <person name="Poon T."/>
            <person name="Priest M."/>
            <person name="Roberts A.D."/>
            <person name="Saif S."/>
            <person name="Shea T.D."/>
            <person name="Sykes S.N."/>
            <person name="Wortman J."/>
            <person name="Nusbaum C."/>
            <person name="Birren B."/>
        </authorList>
    </citation>
    <scope>NUCLEOTIDE SEQUENCE [LARGE SCALE GENOMIC DNA]</scope>
    <source>
        <strain evidence="7">CBS 288.86</strain>
    </source>
</reference>
<protein>
    <recommendedName>
        <fullName evidence="6">Carbohydrate kinase PfkB domain-containing protein</fullName>
    </recommendedName>
</protein>
<dbReference type="EMBL" id="KK207873">
    <property type="protein sequence ID" value="EZF51186.1"/>
    <property type="molecule type" value="Genomic_DNA"/>
</dbReference>
<evidence type="ECO:0000256" key="1">
    <source>
        <dbReference type="ARBA" id="ARBA00022723"/>
    </source>
</evidence>
<keyword evidence="3" id="KW-0464">Manganese</keyword>
<dbReference type="HAMAP" id="MF_01876">
    <property type="entry name" value="PsiMP_glycosidase"/>
    <property type="match status" value="1"/>
</dbReference>
<dbReference type="Gene3D" id="3.40.1190.20">
    <property type="match status" value="1"/>
</dbReference>
<name>A0A022VYS0_TRIRU</name>
<dbReference type="GO" id="GO:0005737">
    <property type="term" value="C:cytoplasm"/>
    <property type="evidence" value="ECO:0007669"/>
    <property type="project" value="TreeGrafter"/>
</dbReference>
<organism evidence="7">
    <name type="scientific">Trichophyton rubrum CBS 288.86</name>
    <dbReference type="NCBI Taxonomy" id="1215330"/>
    <lineage>
        <taxon>Eukaryota</taxon>
        <taxon>Fungi</taxon>
        <taxon>Dikarya</taxon>
        <taxon>Ascomycota</taxon>
        <taxon>Pezizomycotina</taxon>
        <taxon>Eurotiomycetes</taxon>
        <taxon>Eurotiomycetidae</taxon>
        <taxon>Onygenales</taxon>
        <taxon>Arthrodermataceae</taxon>
        <taxon>Trichophyton</taxon>
    </lineage>
</organism>
<feature type="domain" description="Carbohydrate kinase PfkB" evidence="6">
    <location>
        <begin position="433"/>
        <end position="590"/>
    </location>
</feature>
<accession>A0A022VYS0</accession>
<dbReference type="SUPFAM" id="SSF110581">
    <property type="entry name" value="Indigoidine synthase A-like"/>
    <property type="match status" value="1"/>
</dbReference>
<dbReference type="InterPro" id="IPR011611">
    <property type="entry name" value="PfkB_dom"/>
</dbReference>
<dbReference type="PANTHER" id="PTHR42909">
    <property type="entry name" value="ZGC:136858"/>
    <property type="match status" value="1"/>
</dbReference>
<dbReference type="InterPro" id="IPR029056">
    <property type="entry name" value="Ribokinase-like"/>
</dbReference>
<keyword evidence="1" id="KW-0479">Metal-binding</keyword>
<evidence type="ECO:0000256" key="3">
    <source>
        <dbReference type="ARBA" id="ARBA00023211"/>
    </source>
</evidence>
<dbReference type="InterPro" id="IPR022830">
    <property type="entry name" value="Indigdn_synthA-like"/>
</dbReference>
<dbReference type="GO" id="GO:0046872">
    <property type="term" value="F:metal ion binding"/>
    <property type="evidence" value="ECO:0007669"/>
    <property type="project" value="UniProtKB-KW"/>
</dbReference>
<proteinExistence type="inferred from homology"/>
<dbReference type="OrthoDB" id="198885at2759"/>
<gene>
    <name evidence="7" type="ORF">H103_05556</name>
</gene>
<dbReference type="PANTHER" id="PTHR42909:SF1">
    <property type="entry name" value="CARBOHYDRATE KINASE PFKB DOMAIN-CONTAINING PROTEIN"/>
    <property type="match status" value="1"/>
</dbReference>
<dbReference type="GO" id="GO:0016798">
    <property type="term" value="F:hydrolase activity, acting on glycosyl bonds"/>
    <property type="evidence" value="ECO:0007669"/>
    <property type="project" value="UniProtKB-KW"/>
</dbReference>
<evidence type="ECO:0000256" key="5">
    <source>
        <dbReference type="ARBA" id="ARBA00023295"/>
    </source>
</evidence>
<dbReference type="Pfam" id="PF00294">
    <property type="entry name" value="PfkB"/>
    <property type="match status" value="1"/>
</dbReference>
<dbReference type="Pfam" id="PF04227">
    <property type="entry name" value="Indigoidine_A"/>
    <property type="match status" value="1"/>
</dbReference>
<dbReference type="InterPro" id="IPR007342">
    <property type="entry name" value="PsuG"/>
</dbReference>
<keyword evidence="5" id="KW-0326">Glycosidase</keyword>
<dbReference type="Gene3D" id="3.40.1790.10">
    <property type="entry name" value="Indigoidine synthase domain"/>
    <property type="match status" value="1"/>
</dbReference>
<sequence>MSTTPVLRASSALARSFLRAPAWRAARQYSRPALAGLNKFLKVSEEVEDAIATGKPVVALETTIYTHGFPYPDNVDLAMRLESIVRSKGGVPATIGVIDGVARVGMNQTELTELASTSQRTKVHKVSRRDLGYICGAGIRGSLMNGGTTIAGTMILAHLAGIKVFATGGLGGVHRGGETTMDISADLTELGRTPVAVVSSGCKSFLDIQRTLEYLETEGVVVAAFADGRKGDIDFPAFFTRDSGIKAPRVIQNAQDAAAIIYAQSQLQLKSGMLFTNPVPEEHSFPKPEMDAIISRAIELAHIEGIQGSDNTPYVLAKIEELSGGRSVATNRALVEYNVEVGTKVAIELAKLESENGKDVDGYSSVAGNISINQAHVEESQDSVQSSVEFTNTPSTQEVEQEEPELLVAGSLAVDLACDYTPLSNGPSDGSPKLQTSNPSIITQTLGGVGHNVALAASYMGSSVMFCSVVADDISGRSALDTIQDAYNPFFQSEGIQLLPSAPDARTAQYIAVNDAKKDLMIAMADMSILELPESKLNFRAYWEPLIKNQVVPPSWAVVDANWGSEAASEWIQLCRRQGIKIALEPVSAPKAARLFYRQNDTPSHVPVIRATDMAPDSHVIDLAAPNRYELAAMHAAARDTGHFDSPEWWRIIDALQLPSNGSRVRLISLTNAEIVNEGIPQQTIQLLPLIPCILTKLGPQGVLLTQILWPGDERLTMKEYAPYILGRGQIDESPVGGVYMRLFPPEETLSESNIVSVNGAGDTLLGVVMAALGRGGRDQEIRLEDVIPIAQKASVMTMKSKHSVSPEISQLAPLLESL</sequence>
<evidence type="ECO:0000256" key="4">
    <source>
        <dbReference type="ARBA" id="ARBA00023239"/>
    </source>
</evidence>
<keyword evidence="4" id="KW-0456">Lyase</keyword>
<dbReference type="Proteomes" id="UP000023758">
    <property type="component" value="Unassembled WGS sequence"/>
</dbReference>
<evidence type="ECO:0000256" key="2">
    <source>
        <dbReference type="ARBA" id="ARBA00022801"/>
    </source>
</evidence>
<evidence type="ECO:0000259" key="6">
    <source>
        <dbReference type="Pfam" id="PF00294"/>
    </source>
</evidence>